<comment type="caution">
    <text evidence="1">The sequence shown here is derived from an EMBL/GenBank/DDBJ whole genome shotgun (WGS) entry which is preliminary data.</text>
</comment>
<dbReference type="AlphaFoldDB" id="A0A4Q2S3U8"/>
<name>A0A4Q2S3U8_9ACTN</name>
<evidence type="ECO:0000313" key="2">
    <source>
        <dbReference type="Proteomes" id="UP000294071"/>
    </source>
</evidence>
<gene>
    <name evidence="1" type="ORF">EUA93_12635</name>
</gene>
<reference evidence="1 2" key="1">
    <citation type="submission" date="2019-01" db="EMBL/GenBank/DDBJ databases">
        <title>Novel species of Nocardioides.</title>
        <authorList>
            <person name="Liu Q."/>
            <person name="Xin Y.-H."/>
        </authorList>
    </citation>
    <scope>NUCLEOTIDE SEQUENCE [LARGE SCALE GENOMIC DNA]</scope>
    <source>
        <strain evidence="1 2">CGMCC 4.6882</strain>
    </source>
</reference>
<dbReference type="OrthoDB" id="494805at2"/>
<accession>A0A4Q2S3U8</accession>
<proteinExistence type="predicted"/>
<organism evidence="1 2">
    <name type="scientific">Nocardioides oleivorans</name>
    <dbReference type="NCBI Taxonomy" id="273676"/>
    <lineage>
        <taxon>Bacteria</taxon>
        <taxon>Bacillati</taxon>
        <taxon>Actinomycetota</taxon>
        <taxon>Actinomycetes</taxon>
        <taxon>Propionibacteriales</taxon>
        <taxon>Nocardioidaceae</taxon>
        <taxon>Nocardioides</taxon>
    </lineage>
</organism>
<dbReference type="Proteomes" id="UP000294071">
    <property type="component" value="Unassembled WGS sequence"/>
</dbReference>
<dbReference type="EMBL" id="SDWT01000001">
    <property type="protein sequence ID" value="RYB95115.1"/>
    <property type="molecule type" value="Genomic_DNA"/>
</dbReference>
<dbReference type="RefSeq" id="WP_129400458.1">
    <property type="nucleotide sequence ID" value="NZ_SDWT01000001.1"/>
</dbReference>
<evidence type="ECO:0000313" key="1">
    <source>
        <dbReference type="EMBL" id="RYB95115.1"/>
    </source>
</evidence>
<protein>
    <submittedName>
        <fullName evidence="1">Uncharacterized protein</fullName>
    </submittedName>
</protein>
<keyword evidence="2" id="KW-1185">Reference proteome</keyword>
<sequence>MTLDAQQALGHLPQGLRDELMKAYSEIVRNYREGRWKASELDAGWFCEIVFTILEGHLAGDDYRDKAYKPSRFNDACKKFENAPTTYSDSARMTIPRVLVGLYDVRNRRGVGHVGGDVDANHMDAGFLLHSCQWVMAELVRLFHDTDVDSATAIVDALVDRTLPVVWQVGDVRRLLDTSLSIRDSVLLLLYGSADGATDYRLADDLEKRPDNLRAVMKKMHAERLIEFKNAGDIAVISPRGITHVEEVLLARP</sequence>